<proteinExistence type="predicted"/>
<dbReference type="Proteomes" id="UP000053237">
    <property type="component" value="Unassembled WGS sequence"/>
</dbReference>
<sequence>MDQSLHARDVVHKKARRCARYLFILQHSDNHQQSLMINTRLLAAFFFNVISIHAEKDDRNLFSKQTETTPGQPDVHIDCKSYISRTCLTLKLTFIISLED</sequence>
<reference evidence="1 2" key="1">
    <citation type="submission" date="2012-05" db="EMBL/GenBank/DDBJ databases">
        <title>Recombination and specialization in a pathogen metapopulation.</title>
        <authorList>
            <person name="Gardiner A."/>
            <person name="Kemen E."/>
            <person name="Schultz-Larsen T."/>
            <person name="MacLean D."/>
            <person name="Van Oosterhout C."/>
            <person name="Jones J.D.G."/>
        </authorList>
    </citation>
    <scope>NUCLEOTIDE SEQUENCE [LARGE SCALE GENOMIC DNA]</scope>
    <source>
        <strain evidence="1 2">Ac Nc2</strain>
    </source>
</reference>
<dbReference type="AlphaFoldDB" id="A0A024FXZ0"/>
<evidence type="ECO:0000313" key="1">
    <source>
        <dbReference type="EMBL" id="CCI11797.1"/>
    </source>
</evidence>
<accession>A0A024FXZ0</accession>
<keyword evidence="2" id="KW-1185">Reference proteome</keyword>
<organism evidence="1 2">
    <name type="scientific">Albugo candida</name>
    <dbReference type="NCBI Taxonomy" id="65357"/>
    <lineage>
        <taxon>Eukaryota</taxon>
        <taxon>Sar</taxon>
        <taxon>Stramenopiles</taxon>
        <taxon>Oomycota</taxon>
        <taxon>Peronosporomycetes</taxon>
        <taxon>Albuginales</taxon>
        <taxon>Albuginaceae</taxon>
        <taxon>Albugo</taxon>
    </lineage>
</organism>
<protein>
    <submittedName>
        <fullName evidence="1">Uncharacterized protein</fullName>
    </submittedName>
</protein>
<gene>
    <name evidence="1" type="ORF">BN9_135010</name>
</gene>
<evidence type="ECO:0000313" key="2">
    <source>
        <dbReference type="Proteomes" id="UP000053237"/>
    </source>
</evidence>
<dbReference type="EMBL" id="CAIX01002207">
    <property type="protein sequence ID" value="CCI11797.1"/>
    <property type="molecule type" value="Genomic_DNA"/>
</dbReference>
<comment type="caution">
    <text evidence="1">The sequence shown here is derived from an EMBL/GenBank/DDBJ whole genome shotgun (WGS) entry which is preliminary data.</text>
</comment>
<name>A0A024FXZ0_9STRA</name>
<dbReference type="InParanoid" id="A0A024FXZ0"/>